<dbReference type="AlphaFoldDB" id="A0A0G4F1B7"/>
<proteinExistence type="predicted"/>
<dbReference type="Gene3D" id="1.25.40.20">
    <property type="entry name" value="Ankyrin repeat-containing domain"/>
    <property type="match status" value="1"/>
</dbReference>
<dbReference type="SUPFAM" id="SSF48403">
    <property type="entry name" value="Ankyrin repeat"/>
    <property type="match status" value="1"/>
</dbReference>
<dbReference type="VEuPathDB" id="CryptoDB:Cvel_14581"/>
<protein>
    <submittedName>
        <fullName evidence="1">Uncharacterized protein</fullName>
    </submittedName>
</protein>
<dbReference type="PhylomeDB" id="A0A0G4F1B7"/>
<accession>A0A0G4F1B7</accession>
<dbReference type="EMBL" id="CDMZ01000047">
    <property type="protein sequence ID" value="CEM05360.1"/>
    <property type="molecule type" value="Genomic_DNA"/>
</dbReference>
<dbReference type="InterPro" id="IPR036770">
    <property type="entry name" value="Ankyrin_rpt-contain_sf"/>
</dbReference>
<organism evidence="1">
    <name type="scientific">Chromera velia CCMP2878</name>
    <dbReference type="NCBI Taxonomy" id="1169474"/>
    <lineage>
        <taxon>Eukaryota</taxon>
        <taxon>Sar</taxon>
        <taxon>Alveolata</taxon>
        <taxon>Colpodellida</taxon>
        <taxon>Chromeraceae</taxon>
        <taxon>Chromera</taxon>
    </lineage>
</organism>
<gene>
    <name evidence="1" type="ORF">Cvel_14581</name>
</gene>
<sequence>MGLQGVSRNKPPMIKPLLMALIDTHKFECVQMLLDAGARIDVYEWIGEESGEEENEESEETKNEEISFQYSVAGRSPLHAFVLAVYEEAEEREKEGRGGEGEDLGDRVDEKKRDALKLSLLPNRRIAPLSKERGCARWKVRTEACRFLIEVLDTYSVYREELKSTDKTALDLACLCGEADIARGLMEVEEADRVRPEEQHLTLLAVVGGMLRSDETCLSVLQLLADKRADFTRAGLGDFSHSPLSLACEWALEKSAEFLLSKGVAVGGVAGKNGESRFLWLRHRRLIPISLPFCFGGVQTLTRLASL</sequence>
<name>A0A0G4F1B7_9ALVE</name>
<evidence type="ECO:0000313" key="1">
    <source>
        <dbReference type="EMBL" id="CEM05360.1"/>
    </source>
</evidence>
<reference evidence="1" key="1">
    <citation type="submission" date="2014-11" db="EMBL/GenBank/DDBJ databases">
        <authorList>
            <person name="Otto D Thomas"/>
            <person name="Naeem Raeece"/>
        </authorList>
    </citation>
    <scope>NUCLEOTIDE SEQUENCE</scope>
</reference>